<dbReference type="EMBL" id="SRLE01000019">
    <property type="protein sequence ID" value="TGD70779.1"/>
    <property type="molecule type" value="Genomic_DNA"/>
</dbReference>
<proteinExistence type="predicted"/>
<keyword evidence="2" id="KW-1185">Reference proteome</keyword>
<comment type="caution">
    <text evidence="1">The sequence shown here is derived from an EMBL/GenBank/DDBJ whole genome shotgun (WGS) entry which is preliminary data.</text>
</comment>
<protein>
    <submittedName>
        <fullName evidence="1">Uncharacterized protein</fullName>
    </submittedName>
</protein>
<accession>A0A4Z0LU54</accession>
<name>A0A4Z0LU54_9GAMM</name>
<dbReference type="AlphaFoldDB" id="A0A4Z0LU54"/>
<dbReference type="RefSeq" id="WP_135446612.1">
    <property type="nucleotide sequence ID" value="NZ_SRLE01000019.1"/>
</dbReference>
<dbReference type="Proteomes" id="UP000298050">
    <property type="component" value="Unassembled WGS sequence"/>
</dbReference>
<organism evidence="1 2">
    <name type="scientific">Mangrovimicrobium sediminis</name>
    <dbReference type="NCBI Taxonomy" id="2562682"/>
    <lineage>
        <taxon>Bacteria</taxon>
        <taxon>Pseudomonadati</taxon>
        <taxon>Pseudomonadota</taxon>
        <taxon>Gammaproteobacteria</taxon>
        <taxon>Cellvibrionales</taxon>
        <taxon>Halieaceae</taxon>
        <taxon>Mangrovimicrobium</taxon>
    </lineage>
</organism>
<evidence type="ECO:0000313" key="1">
    <source>
        <dbReference type="EMBL" id="TGD70779.1"/>
    </source>
</evidence>
<dbReference type="OrthoDB" id="5890938at2"/>
<evidence type="ECO:0000313" key="2">
    <source>
        <dbReference type="Proteomes" id="UP000298050"/>
    </source>
</evidence>
<reference evidence="1 2" key="1">
    <citation type="submission" date="2019-04" db="EMBL/GenBank/DDBJ databases">
        <title>Taxonomy of novel Haliea sp. from mangrove soil of West Coast of India.</title>
        <authorList>
            <person name="Verma A."/>
            <person name="Kumar P."/>
            <person name="Krishnamurthi S."/>
        </authorList>
    </citation>
    <scope>NUCLEOTIDE SEQUENCE [LARGE SCALE GENOMIC DNA]</scope>
    <source>
        <strain evidence="1 2">SAOS-164</strain>
    </source>
</reference>
<sequence>MDRNEIIQKLETLSSEFEELLIHFDQPKEGMSRMETVSFVSEQYSGIKDRVVDFRKQLEKDERDDRLSRDEEAFLVPAIREVALHCKARKGSKNVQELKSSIYDGQSYCSYWLAQLNA</sequence>
<gene>
    <name evidence="1" type="ORF">E4634_20795</name>
</gene>